<dbReference type="PANTHER" id="PTHR37816">
    <property type="entry name" value="YALI0E33011P"/>
    <property type="match status" value="1"/>
</dbReference>
<dbReference type="SUPFAM" id="SSF52540">
    <property type="entry name" value="P-loop containing nucleoside triphosphate hydrolases"/>
    <property type="match status" value="1"/>
</dbReference>
<dbReference type="GO" id="GO:0016301">
    <property type="term" value="F:kinase activity"/>
    <property type="evidence" value="ECO:0007669"/>
    <property type="project" value="UniProtKB-KW"/>
</dbReference>
<keyword evidence="1" id="KW-0808">Transferase</keyword>
<dbReference type="AlphaFoldDB" id="A0A840C6Y5"/>
<dbReference type="RefSeq" id="WP_054538302.1">
    <property type="nucleotide sequence ID" value="NZ_JACIEQ010000001.1"/>
</dbReference>
<evidence type="ECO:0000313" key="2">
    <source>
        <dbReference type="Proteomes" id="UP000585681"/>
    </source>
</evidence>
<dbReference type="NCBIfam" id="NF004861">
    <property type="entry name" value="PRK06217.1"/>
    <property type="match status" value="1"/>
</dbReference>
<keyword evidence="1" id="KW-0418">Kinase</keyword>
<comment type="caution">
    <text evidence="1">The sequence shown here is derived from an EMBL/GenBank/DDBJ whole genome shotgun (WGS) entry which is preliminary data.</text>
</comment>
<dbReference type="EMBL" id="JACIEQ010000001">
    <property type="protein sequence ID" value="MBB4020613.1"/>
    <property type="molecule type" value="Genomic_DNA"/>
</dbReference>
<name>A0A840C6Y5_9RHOB</name>
<keyword evidence="2" id="KW-1185">Reference proteome</keyword>
<organism evidence="1 2">
    <name type="scientific">Actibacterium naphthalenivorans</name>
    <dbReference type="NCBI Taxonomy" id="1614693"/>
    <lineage>
        <taxon>Bacteria</taxon>
        <taxon>Pseudomonadati</taxon>
        <taxon>Pseudomonadota</taxon>
        <taxon>Alphaproteobacteria</taxon>
        <taxon>Rhodobacterales</taxon>
        <taxon>Roseobacteraceae</taxon>
        <taxon>Actibacterium</taxon>
    </lineage>
</organism>
<protein>
    <submittedName>
        <fullName evidence="1">Adenylate kinase family enzyme</fullName>
    </submittedName>
</protein>
<dbReference type="InterPro" id="IPR052922">
    <property type="entry name" value="Cytidylate_Kinase-2"/>
</dbReference>
<sequence>MGKRIHIMGASGSGTSTLARAMATALATQAFDTDDFYWYPSDPPFRDKRPAAERLVMMNALFVPRADWILAGSFAGWGDPIIPRLTHVVFLSLPSGARLARLRARERRRYGRAIEPGGAQSRAFQSFLDWAMSYDDPQFTGRSRRVHDLWLKELECPVIRLDARLPIETLTAQALGALDQTRADA</sequence>
<proteinExistence type="predicted"/>
<dbReference type="InterPro" id="IPR027417">
    <property type="entry name" value="P-loop_NTPase"/>
</dbReference>
<dbReference type="PANTHER" id="PTHR37816:SF2">
    <property type="entry name" value="DNA TOPOLOGY MODULATION PROTEIN FLAR-RELATED PROTEIN"/>
    <property type="match status" value="1"/>
</dbReference>
<accession>A0A840C6Y5</accession>
<gene>
    <name evidence="1" type="ORF">GGR17_000404</name>
</gene>
<evidence type="ECO:0000313" key="1">
    <source>
        <dbReference type="EMBL" id="MBB4020613.1"/>
    </source>
</evidence>
<dbReference type="Gene3D" id="3.40.50.300">
    <property type="entry name" value="P-loop containing nucleotide triphosphate hydrolases"/>
    <property type="match status" value="1"/>
</dbReference>
<dbReference type="Proteomes" id="UP000585681">
    <property type="component" value="Unassembled WGS sequence"/>
</dbReference>
<reference evidence="1" key="1">
    <citation type="submission" date="2020-08" db="EMBL/GenBank/DDBJ databases">
        <title>Genomic Encyclopedia of Type Strains, Phase IV (KMG-IV): sequencing the most valuable type-strain genomes for metagenomic binning, comparative biology and taxonomic classification.</title>
        <authorList>
            <person name="Goeker M."/>
        </authorList>
    </citation>
    <scope>NUCLEOTIDE SEQUENCE [LARGE SCALE GENOMIC DNA]</scope>
    <source>
        <strain evidence="1">DSM 105040</strain>
    </source>
</reference>